<feature type="compositionally biased region" description="Basic and acidic residues" evidence="5">
    <location>
        <begin position="560"/>
        <end position="572"/>
    </location>
</feature>
<reference evidence="7" key="1">
    <citation type="submission" date="2022-07" db="EMBL/GenBank/DDBJ databases">
        <title>Phylogenomic reconstructions and comparative analyses of Kickxellomycotina fungi.</title>
        <authorList>
            <person name="Reynolds N.K."/>
            <person name="Stajich J.E."/>
            <person name="Barry K."/>
            <person name="Grigoriev I.V."/>
            <person name="Crous P."/>
            <person name="Smith M.E."/>
        </authorList>
    </citation>
    <scope>NUCLEOTIDE SEQUENCE</scope>
    <source>
        <strain evidence="7">NBRC 105413</strain>
    </source>
</reference>
<feature type="compositionally biased region" description="Polar residues" evidence="5">
    <location>
        <begin position="1163"/>
        <end position="1178"/>
    </location>
</feature>
<feature type="region of interest" description="Disordered" evidence="5">
    <location>
        <begin position="1092"/>
        <end position="1344"/>
    </location>
</feature>
<evidence type="ECO:0000256" key="5">
    <source>
        <dbReference type="SAM" id="MobiDB-lite"/>
    </source>
</evidence>
<feature type="compositionally biased region" description="Polar residues" evidence="5">
    <location>
        <begin position="328"/>
        <end position="337"/>
    </location>
</feature>
<feature type="domain" description="LIM zinc-binding" evidence="6">
    <location>
        <begin position="1426"/>
        <end position="1485"/>
    </location>
</feature>
<dbReference type="Proteomes" id="UP001145021">
    <property type="component" value="Unassembled WGS sequence"/>
</dbReference>
<feature type="compositionally biased region" description="Basic and acidic residues" evidence="5">
    <location>
        <begin position="610"/>
        <end position="626"/>
    </location>
</feature>
<feature type="region of interest" description="Disordered" evidence="5">
    <location>
        <begin position="1741"/>
        <end position="1829"/>
    </location>
</feature>
<dbReference type="CDD" id="cd08368">
    <property type="entry name" value="LIM"/>
    <property type="match status" value="1"/>
</dbReference>
<feature type="compositionally biased region" description="Low complexity" evidence="5">
    <location>
        <begin position="1859"/>
        <end position="1879"/>
    </location>
</feature>
<feature type="region of interest" description="Disordered" evidence="5">
    <location>
        <begin position="1849"/>
        <end position="1917"/>
    </location>
</feature>
<dbReference type="Pfam" id="PF00412">
    <property type="entry name" value="LIM"/>
    <property type="match status" value="2"/>
</dbReference>
<dbReference type="InterPro" id="IPR001781">
    <property type="entry name" value="Znf_LIM"/>
</dbReference>
<dbReference type="PROSITE" id="PS00478">
    <property type="entry name" value="LIM_DOMAIN_1"/>
    <property type="match status" value="1"/>
</dbReference>
<feature type="compositionally biased region" description="Low complexity" evidence="5">
    <location>
        <begin position="661"/>
        <end position="690"/>
    </location>
</feature>
<comment type="caution">
    <text evidence="7">The sequence shown here is derived from an EMBL/GenBank/DDBJ whole genome shotgun (WGS) entry which is preliminary data.</text>
</comment>
<feature type="compositionally biased region" description="Low complexity" evidence="5">
    <location>
        <begin position="1017"/>
        <end position="1046"/>
    </location>
</feature>
<feature type="domain" description="LIM zinc-binding" evidence="6">
    <location>
        <begin position="1680"/>
        <end position="1740"/>
    </location>
</feature>
<feature type="region of interest" description="Disordered" evidence="5">
    <location>
        <begin position="651"/>
        <end position="706"/>
    </location>
</feature>
<feature type="compositionally biased region" description="Polar residues" evidence="5">
    <location>
        <begin position="1272"/>
        <end position="1302"/>
    </location>
</feature>
<feature type="compositionally biased region" description="Low complexity" evidence="5">
    <location>
        <begin position="901"/>
        <end position="921"/>
    </location>
</feature>
<feature type="compositionally biased region" description="Low complexity" evidence="5">
    <location>
        <begin position="977"/>
        <end position="995"/>
    </location>
</feature>
<feature type="region of interest" description="Disordered" evidence="5">
    <location>
        <begin position="1"/>
        <end position="21"/>
    </location>
</feature>
<dbReference type="Gene3D" id="2.10.110.10">
    <property type="entry name" value="Cysteine Rich Protein"/>
    <property type="match status" value="2"/>
</dbReference>
<feature type="region of interest" description="Disordered" evidence="5">
    <location>
        <begin position="432"/>
        <end position="452"/>
    </location>
</feature>
<dbReference type="PROSITE" id="PS50023">
    <property type="entry name" value="LIM_DOMAIN_2"/>
    <property type="match status" value="2"/>
</dbReference>
<evidence type="ECO:0000256" key="4">
    <source>
        <dbReference type="PROSITE-ProRule" id="PRU00125"/>
    </source>
</evidence>
<feature type="compositionally biased region" description="Acidic residues" evidence="5">
    <location>
        <begin position="827"/>
        <end position="855"/>
    </location>
</feature>
<sequence>MADREGQVSGPEIQKTREPPFKYDIRVTGDLFVNKSDNATSTKVSVKILGNEDGDIVVEQQDSSTLASPSPSVDGEPRIPQFISKRSADGGLELHIHALPARSKMAALTVPTTINGGGSGDGNADDSRAALSGSPEVPRKLKSPRSFVNTPLTRASTRLSEYTQSRPDSSGQSLLEIRPAFEDDSATGCGSDSQRDFGAQTPQSLDLSESPVLVGGGASGSDRRTSAADDSASRPRSASMSVTMEDKCTMTTWRGIPGDLRPEYASRASALEPLSDADCLSGYHSDSDKPQSRTSIVLRGGGCAHRPSDESDVLSVFNGPPVAPAESRVSSRASTRPRSLPREVNKYKQLPPRKSSKDKVNYREAAERLLTQYFAEEVLQRYLDELRRRYRFMGKGGMNSSEITQLLDETTADSDLKEQLRASLEELVKAPLTESMSDSEHTETSSQRHYLSIRGTELRNVLDRTSVSPAPKSVRSHAPSSILVGGGLSMDDLPSPSTRGYNTIRSDQISVAASVLPAESVREGLAESAAHKSPRLKPQPKAAPSPLPLSRSSSPATVKKQSEKPRTPEPHRTSSPSTGTGDSAGAQKQPSGGSGPSSSTKQDSANARQFDPKYWDDEEKYKMRPPDMKQAFSILKSQPIYVPEMSSSDIKFKSPFSKQYPAPSGSSSGSSAGSDASAKSPPKTSSTPRRNSFTKRHPTESKVAKAVSELEEVLRRTEAETLASIENDFNSSAAGSARCTSPTASSHCCSQCTGSNVNDAESILSHDSLVGGGASSRSASVATRISAVGTKYGPVRPESASKISASQSTIRTDILLKEGIEFGDADKIDEEGTTVDESADDEREDGNEEEEEEEAAVPVEHELNNESTVTLPMNIDDMSPELASVLTRTGGVDKDSRLRRTTTPTTLSSLASSKVSAAVKSEQQRVPSQASQTSQLSRTSHVTRASNASDVSKASQASHVSKVSQASHASKAINSHSSRATGATSASASVAGTSSNAARSLTELDIVMKRTAGILSRASAASRMSTGSSSSVLRGGSGTPSTPGSTRDLDNELANVLRRTSGYAPSSISSYSPSLASNSRPVSVVGDVNAIASPEPIRPVSGATNTRPSYGYAASANPREQPRSPPPPSSARSPILRAVRSPVTRPLGTSNGYAASPLRNAGYQPSTRASPVPSSKTMPSSKNQQVPPSQQQQQSLPRQQPPPSQAQYQQDDQSDRAPSPFMPRIPTPVFGRFPSPPPHIKNRGRAPPEEEEEQQQQQQQSPQYPSDREQEPSSQYSNRGSARGRAQSQSANAGSERTPTRQQYEEEPVIERLDLETGSLASRRGRARNGSEFGSASTLMNLNTRGNYDLPKVVEEDVDSLASYPSSRRQPSPNLVGGGRMHPSEKQKQQQPEPEPSTLRGGGRLHPALEEPSSSSSPSSRTCETGCCGVCGQGVSKSDVVVRPQVMHASCLRCEACDCLLTSSTFRAIDGHVYCESDYQRFFSRDRENTKAVAVRPGMTEKQFQQMNRAIMESFTSVDDFLMHMRQLRQASDQTAANTGPPYAGDQSAVQRAGDLGVDRQTRYEREQVTSPSGTPWITERIVDKKVKTKVLEKRYPAAAAAAATRPGMEESSHAAGSTTVTEEPTLVGGGSGGGSGAPRPSSNVSRIDAMRKGNTSSSASRPATSLLNDTKPVNGWEHPLCPCCNHVVYLNDRVVHEGYGYHKACMRCRQCAQVIPATTAIRIKGALYCKKHGTELLRRRSILMRKKSTMGRRSRNPKHRSGVSVERFAANNENSADAHQQSQQQSQAKKQQPPPLPPMPMFSGANNASKLPVPPAIGGIGGGKGSPRRVTTALRNFLEAAAEQVENQSFLPIPSDPPSARSSATRSPAPASPVVVSPKPRRPLPQPKPKAKPASVPPPALSKSPADVSRPGSRSIFAGSRESFYDTNVVNALRQEAQRQINGSQTSIVSPESPVEKTRRLLSPCGPSIADALQKYAAGSRDGRVSVSSQFDPFVEASQDPLNGPASPMNKQVPVFAPNAHLDNLERRFRNANFRPPWALKSSTMFE</sequence>
<accession>A0A9W7XK17</accession>
<dbReference type="EMBL" id="JANBOH010000175">
    <property type="protein sequence ID" value="KAJ1644314.1"/>
    <property type="molecule type" value="Genomic_DNA"/>
</dbReference>
<feature type="region of interest" description="Disordered" evidence="5">
    <location>
        <begin position="1017"/>
        <end position="1049"/>
    </location>
</feature>
<gene>
    <name evidence="7" type="ORF">LPJ64_003983</name>
</gene>
<feature type="compositionally biased region" description="Basic residues" evidence="5">
    <location>
        <begin position="1741"/>
        <end position="1762"/>
    </location>
</feature>
<feature type="compositionally biased region" description="Polar residues" evidence="5">
    <location>
        <begin position="1363"/>
        <end position="1373"/>
    </location>
</feature>
<feature type="region of interest" description="Disordered" evidence="5">
    <location>
        <begin position="51"/>
        <end position="79"/>
    </location>
</feature>
<proteinExistence type="predicted"/>
<feature type="compositionally biased region" description="Polar residues" evidence="5">
    <location>
        <begin position="60"/>
        <end position="71"/>
    </location>
</feature>
<name>A0A9W7XK17_9FUNG</name>
<feature type="region of interest" description="Disordered" evidence="5">
    <location>
        <begin position="821"/>
        <end position="995"/>
    </location>
</feature>
<feature type="compositionally biased region" description="Gly residues" evidence="5">
    <location>
        <begin position="1628"/>
        <end position="1637"/>
    </location>
</feature>
<feature type="region of interest" description="Disordered" evidence="5">
    <location>
        <begin position="301"/>
        <end position="359"/>
    </location>
</feature>
<feature type="compositionally biased region" description="Low complexity" evidence="5">
    <location>
        <begin position="583"/>
        <end position="599"/>
    </location>
</feature>
<feature type="region of interest" description="Disordered" evidence="5">
    <location>
        <begin position="466"/>
        <end position="501"/>
    </location>
</feature>
<feature type="region of interest" description="Disordered" evidence="5">
    <location>
        <begin position="112"/>
        <end position="243"/>
    </location>
</feature>
<feature type="compositionally biased region" description="Polar residues" evidence="5">
    <location>
        <begin position="146"/>
        <end position="173"/>
    </location>
</feature>
<feature type="compositionally biased region" description="Low complexity" evidence="5">
    <location>
        <begin position="1781"/>
        <end position="1792"/>
    </location>
</feature>
<feature type="compositionally biased region" description="Basic and acidic residues" evidence="5">
    <location>
        <begin position="221"/>
        <end position="233"/>
    </location>
</feature>
<dbReference type="SMART" id="SM00132">
    <property type="entry name" value="LIM"/>
    <property type="match status" value="2"/>
</dbReference>
<feature type="compositionally biased region" description="Polar residues" evidence="5">
    <location>
        <begin position="924"/>
        <end position="976"/>
    </location>
</feature>
<evidence type="ECO:0000256" key="3">
    <source>
        <dbReference type="ARBA" id="ARBA00023038"/>
    </source>
</evidence>
<keyword evidence="2 4" id="KW-0862">Zinc</keyword>
<dbReference type="SUPFAM" id="SSF57716">
    <property type="entry name" value="Glucocorticoid receptor-like (DNA-binding domain)"/>
    <property type="match status" value="1"/>
</dbReference>
<dbReference type="PANTHER" id="PTHR24206">
    <property type="entry name" value="OS06G0237300 PROTEIN"/>
    <property type="match status" value="1"/>
</dbReference>
<evidence type="ECO:0000313" key="8">
    <source>
        <dbReference type="Proteomes" id="UP001145021"/>
    </source>
</evidence>
<feature type="region of interest" description="Disordered" evidence="5">
    <location>
        <begin position="1359"/>
        <end position="1421"/>
    </location>
</feature>
<protein>
    <recommendedName>
        <fullName evidence="6">LIM zinc-binding domain-containing protein</fullName>
    </recommendedName>
</protein>
<feature type="compositionally biased region" description="Low complexity" evidence="5">
    <location>
        <begin position="1179"/>
        <end position="1198"/>
    </location>
</feature>
<organism evidence="7 8">
    <name type="scientific">Coemansia asiatica</name>
    <dbReference type="NCBI Taxonomy" id="1052880"/>
    <lineage>
        <taxon>Eukaryota</taxon>
        <taxon>Fungi</taxon>
        <taxon>Fungi incertae sedis</taxon>
        <taxon>Zoopagomycota</taxon>
        <taxon>Kickxellomycotina</taxon>
        <taxon>Kickxellomycetes</taxon>
        <taxon>Kickxellales</taxon>
        <taxon>Kickxellaceae</taxon>
        <taxon>Coemansia</taxon>
    </lineage>
</organism>
<feature type="compositionally biased region" description="Polar residues" evidence="5">
    <location>
        <begin position="1332"/>
        <end position="1344"/>
    </location>
</feature>
<evidence type="ECO:0000313" key="7">
    <source>
        <dbReference type="EMBL" id="KAJ1644314.1"/>
    </source>
</evidence>
<evidence type="ECO:0000256" key="1">
    <source>
        <dbReference type="ARBA" id="ARBA00022723"/>
    </source>
</evidence>
<evidence type="ECO:0000259" key="6">
    <source>
        <dbReference type="PROSITE" id="PS50023"/>
    </source>
</evidence>
<feature type="region of interest" description="Disordered" evidence="5">
    <location>
        <begin position="1600"/>
        <end position="1646"/>
    </location>
</feature>
<keyword evidence="1 4" id="KW-0479">Metal-binding</keyword>
<keyword evidence="8" id="KW-1185">Reference proteome</keyword>
<dbReference type="GO" id="GO:0046872">
    <property type="term" value="F:metal ion binding"/>
    <property type="evidence" value="ECO:0007669"/>
    <property type="project" value="UniProtKB-KW"/>
</dbReference>
<keyword evidence="3 4" id="KW-0440">LIM domain</keyword>
<feature type="region of interest" description="Disordered" evidence="5">
    <location>
        <begin position="524"/>
        <end position="626"/>
    </location>
</feature>
<evidence type="ECO:0000256" key="2">
    <source>
        <dbReference type="ARBA" id="ARBA00022833"/>
    </source>
</evidence>